<name>V4P4H9_9CAUL</name>
<sequence>MAKFKKTPASNTPKPDHLNSPATVTPEKQAILTNRRDLLTELTQMALLGHVAADAIIGHLRSNFADELAEDIRQKEVLQQAEEANLRCLDAQFPVPLKAEPEKPLPEPARHYRRLSENRNPKLAHTRR</sequence>
<dbReference type="EMBL" id="AWGB01000072">
    <property type="protein sequence ID" value="ESQ83001.1"/>
    <property type="molecule type" value="Genomic_DNA"/>
</dbReference>
<gene>
    <name evidence="2" type="ORF">ABENE_20550</name>
</gene>
<feature type="region of interest" description="Disordered" evidence="1">
    <location>
        <begin position="1"/>
        <end position="28"/>
    </location>
</feature>
<dbReference type="STRING" id="1121022.GCA_000376105_04082"/>
<reference evidence="2 3" key="1">
    <citation type="journal article" date="2014" name="Nature">
        <title>Sequential evolution of bacterial morphology by co-option of a developmental regulator.</title>
        <authorList>
            <person name="Jiang C."/>
            <person name="Brown P.J."/>
            <person name="Ducret A."/>
            <person name="Brun Y.V."/>
        </authorList>
    </citation>
    <scope>NUCLEOTIDE SEQUENCE [LARGE SCALE GENOMIC DNA]</scope>
    <source>
        <strain evidence="2 3">DSM 16100</strain>
    </source>
</reference>
<evidence type="ECO:0000313" key="2">
    <source>
        <dbReference type="EMBL" id="ESQ83001.1"/>
    </source>
</evidence>
<accession>V4P4H9</accession>
<protein>
    <submittedName>
        <fullName evidence="2">Uncharacterized protein</fullName>
    </submittedName>
</protein>
<organism evidence="2 3">
    <name type="scientific">Asticcacaulis benevestitus DSM 16100 = ATCC BAA-896</name>
    <dbReference type="NCBI Taxonomy" id="1121022"/>
    <lineage>
        <taxon>Bacteria</taxon>
        <taxon>Pseudomonadati</taxon>
        <taxon>Pseudomonadota</taxon>
        <taxon>Alphaproteobacteria</taxon>
        <taxon>Caulobacterales</taxon>
        <taxon>Caulobacteraceae</taxon>
        <taxon>Asticcacaulis</taxon>
    </lineage>
</organism>
<dbReference type="PATRIC" id="fig|1121022.4.peg.4211"/>
<keyword evidence="3" id="KW-1185">Reference proteome</keyword>
<feature type="compositionally biased region" description="Basic and acidic residues" evidence="1">
    <location>
        <begin position="99"/>
        <end position="120"/>
    </location>
</feature>
<comment type="caution">
    <text evidence="2">The sequence shown here is derived from an EMBL/GenBank/DDBJ whole genome shotgun (WGS) entry which is preliminary data.</text>
</comment>
<dbReference type="AlphaFoldDB" id="V4P4H9"/>
<evidence type="ECO:0000313" key="3">
    <source>
        <dbReference type="Proteomes" id="UP000017837"/>
    </source>
</evidence>
<dbReference type="RefSeq" id="WP_018083768.1">
    <property type="nucleotide sequence ID" value="NZ_AQWM01000043.1"/>
</dbReference>
<evidence type="ECO:0000256" key="1">
    <source>
        <dbReference type="SAM" id="MobiDB-lite"/>
    </source>
</evidence>
<dbReference type="Proteomes" id="UP000017837">
    <property type="component" value="Unassembled WGS sequence"/>
</dbReference>
<feature type="region of interest" description="Disordered" evidence="1">
    <location>
        <begin position="97"/>
        <end position="128"/>
    </location>
</feature>
<proteinExistence type="predicted"/>